<dbReference type="GO" id="GO:0004553">
    <property type="term" value="F:hydrolase activity, hydrolyzing O-glycosyl compounds"/>
    <property type="evidence" value="ECO:0007669"/>
    <property type="project" value="TreeGrafter"/>
</dbReference>
<dbReference type="InterPro" id="IPR017853">
    <property type="entry name" value="GH"/>
</dbReference>
<reference evidence="2" key="1">
    <citation type="submission" date="2021-01" db="EMBL/GenBank/DDBJ databases">
        <title>Whole genome shotgun sequence of Actinoplanes tereljensis NBRC 105297.</title>
        <authorList>
            <person name="Komaki H."/>
            <person name="Tamura T."/>
        </authorList>
    </citation>
    <scope>NUCLEOTIDE SEQUENCE</scope>
    <source>
        <strain evidence="2">NBRC 105297</strain>
    </source>
</reference>
<dbReference type="SUPFAM" id="SSF51445">
    <property type="entry name" value="(Trans)glycosidases"/>
    <property type="match status" value="1"/>
</dbReference>
<dbReference type="AlphaFoldDB" id="A0A919TY77"/>
<dbReference type="PANTHER" id="PTHR12631:SF10">
    <property type="entry name" value="BETA-XYLOSIDASE-LIKE PROTEIN-RELATED"/>
    <property type="match status" value="1"/>
</dbReference>
<feature type="signal peptide" evidence="1">
    <location>
        <begin position="1"/>
        <end position="28"/>
    </location>
</feature>
<keyword evidence="1" id="KW-0732">Signal</keyword>
<comment type="caution">
    <text evidence="2">The sequence shown here is derived from an EMBL/GenBank/DDBJ whole genome shotgun (WGS) entry which is preliminary data.</text>
</comment>
<dbReference type="Proteomes" id="UP000623608">
    <property type="component" value="Unassembled WGS sequence"/>
</dbReference>
<protein>
    <recommendedName>
        <fullName evidence="4">Xylan 1,4-beta-xylosidase</fullName>
    </recommendedName>
</protein>
<dbReference type="EMBL" id="BOMY01000055">
    <property type="protein sequence ID" value="GIF25894.1"/>
    <property type="molecule type" value="Genomic_DNA"/>
</dbReference>
<organism evidence="2 3">
    <name type="scientific">Paractinoplanes tereljensis</name>
    <dbReference type="NCBI Taxonomy" id="571912"/>
    <lineage>
        <taxon>Bacteria</taxon>
        <taxon>Bacillati</taxon>
        <taxon>Actinomycetota</taxon>
        <taxon>Actinomycetes</taxon>
        <taxon>Micromonosporales</taxon>
        <taxon>Micromonosporaceae</taxon>
        <taxon>Paractinoplanes</taxon>
    </lineage>
</organism>
<keyword evidence="3" id="KW-1185">Reference proteome</keyword>
<dbReference type="PANTHER" id="PTHR12631">
    <property type="entry name" value="ALPHA-L-IDURONIDASE"/>
    <property type="match status" value="1"/>
</dbReference>
<name>A0A919TY77_9ACTN</name>
<gene>
    <name evidence="2" type="ORF">Ate02nite_86240</name>
</gene>
<dbReference type="RefSeq" id="WP_203813704.1">
    <property type="nucleotide sequence ID" value="NZ_BOMY01000055.1"/>
</dbReference>
<evidence type="ECO:0008006" key="4">
    <source>
        <dbReference type="Google" id="ProtNLM"/>
    </source>
</evidence>
<evidence type="ECO:0000313" key="2">
    <source>
        <dbReference type="EMBL" id="GIF25894.1"/>
    </source>
</evidence>
<accession>A0A919TY77</accession>
<proteinExistence type="predicted"/>
<evidence type="ECO:0000256" key="1">
    <source>
        <dbReference type="SAM" id="SignalP"/>
    </source>
</evidence>
<dbReference type="Gene3D" id="3.20.20.80">
    <property type="entry name" value="Glycosidases"/>
    <property type="match status" value="1"/>
</dbReference>
<evidence type="ECO:0000313" key="3">
    <source>
        <dbReference type="Proteomes" id="UP000623608"/>
    </source>
</evidence>
<feature type="chain" id="PRO_5036860245" description="Xylan 1,4-beta-xylosidase" evidence="1">
    <location>
        <begin position="29"/>
        <end position="400"/>
    </location>
</feature>
<dbReference type="InterPro" id="IPR051923">
    <property type="entry name" value="Glycosyl_Hydrolase_39"/>
</dbReference>
<sequence length="400" mass="43753">MWRSHDRSRRALLAALSLIAVGAVPSSARPQFRRPVLGVTHTQYTADGDTAAAARARDYLAATPLAGNQQIMGWGALNPQPAPGVFDWHTLDERVALLRRTTAEPVLTLCGAPDWMKGGQAGHTDWAELETAPREEHFDDFAALAAAVARRYPDVRDFLVWNELKGFYDPARNDWNIEAYTRLYNKVYAALKAANPETRVGGPYVVFDIWPDVDSPLTGRWGTVDPRAVAAIDYWMANKAGADFVAVDASSRTKDGHFPAGDVAATEMFADATRWLRERTGLPVWWAEFYPDVDPALPASSPRRAAVALLTLARTVAAGAAKILLWQPQEEDDLHSAALWADGGDLYPLAGAFAWLAEAAEAGRPITADWTNDVVRVSDGKTGIALDATTGRVTHRDRPW</sequence>